<sequence>MPGDGYIYYSSIIVKTDVITGLMNRQSYEGRIPYVSVGYSRFDPDKNDCESCVKEADLQMYEWKQRSKEERKNS</sequence>
<gene>
    <name evidence="2" type="ORF">ERS852481_00085</name>
    <name evidence="1" type="ORF">ERS852574_00126</name>
</gene>
<proteinExistence type="predicted"/>
<accession>A0A173WRY7</accession>
<organism evidence="2 3">
    <name type="scientific">Coprococcus comes</name>
    <dbReference type="NCBI Taxonomy" id="410072"/>
    <lineage>
        <taxon>Bacteria</taxon>
        <taxon>Bacillati</taxon>
        <taxon>Bacillota</taxon>
        <taxon>Clostridia</taxon>
        <taxon>Lachnospirales</taxon>
        <taxon>Lachnospiraceae</taxon>
        <taxon>Coprococcus</taxon>
    </lineage>
</organism>
<evidence type="ECO:0008006" key="5">
    <source>
        <dbReference type="Google" id="ProtNLM"/>
    </source>
</evidence>
<dbReference type="EMBL" id="CYXR01000001">
    <property type="protein sequence ID" value="CUM70162.1"/>
    <property type="molecule type" value="Genomic_DNA"/>
</dbReference>
<dbReference type="Proteomes" id="UP000095727">
    <property type="component" value="Unassembled WGS sequence"/>
</dbReference>
<evidence type="ECO:0000313" key="1">
    <source>
        <dbReference type="EMBL" id="CUM70162.1"/>
    </source>
</evidence>
<dbReference type="Proteomes" id="UP000095362">
    <property type="component" value="Unassembled WGS sequence"/>
</dbReference>
<dbReference type="EMBL" id="CYZK01000001">
    <property type="protein sequence ID" value="CUN40858.1"/>
    <property type="molecule type" value="Genomic_DNA"/>
</dbReference>
<reference evidence="3 4" key="1">
    <citation type="submission" date="2015-09" db="EMBL/GenBank/DDBJ databases">
        <authorList>
            <consortium name="Pathogen Informatics"/>
        </authorList>
    </citation>
    <scope>NUCLEOTIDE SEQUENCE [LARGE SCALE GENOMIC DNA]</scope>
    <source>
        <strain evidence="2 3">2789STDY5834866</strain>
        <strain evidence="1 4">2789STDY5834962</strain>
    </source>
</reference>
<protein>
    <recommendedName>
        <fullName evidence="5">GGDEF domain-containing protein</fullName>
    </recommendedName>
</protein>
<evidence type="ECO:0000313" key="2">
    <source>
        <dbReference type="EMBL" id="CUN40858.1"/>
    </source>
</evidence>
<evidence type="ECO:0000313" key="3">
    <source>
        <dbReference type="Proteomes" id="UP000095362"/>
    </source>
</evidence>
<evidence type="ECO:0000313" key="4">
    <source>
        <dbReference type="Proteomes" id="UP000095727"/>
    </source>
</evidence>
<name>A0A173WRY7_9FIRM</name>
<dbReference type="AlphaFoldDB" id="A0A173WRY7"/>